<evidence type="ECO:0000256" key="5">
    <source>
        <dbReference type="ARBA" id="ARBA00023049"/>
    </source>
</evidence>
<keyword evidence="2" id="KW-0479">Metal-binding</keyword>
<organism evidence="7 8">
    <name type="scientific">Flavobacterium noncentrifugens</name>
    <dbReference type="NCBI Taxonomy" id="1128970"/>
    <lineage>
        <taxon>Bacteria</taxon>
        <taxon>Pseudomonadati</taxon>
        <taxon>Bacteroidota</taxon>
        <taxon>Flavobacteriia</taxon>
        <taxon>Flavobacteriales</taxon>
        <taxon>Flavobacteriaceae</taxon>
        <taxon>Flavobacterium</taxon>
    </lineage>
</organism>
<reference evidence="7 8" key="1">
    <citation type="submission" date="2016-10" db="EMBL/GenBank/DDBJ databases">
        <authorList>
            <person name="de Groot N.N."/>
        </authorList>
    </citation>
    <scope>NUCLEOTIDE SEQUENCE [LARGE SCALE GENOMIC DNA]</scope>
    <source>
        <strain evidence="7 8">CGMCC 1.10076</strain>
    </source>
</reference>
<keyword evidence="1" id="KW-0645">Protease</keyword>
<dbReference type="InterPro" id="IPR028090">
    <property type="entry name" value="JAB_dom_prok"/>
</dbReference>
<dbReference type="Pfam" id="PF14464">
    <property type="entry name" value="Prok-JAB"/>
    <property type="match status" value="1"/>
</dbReference>
<dbReference type="AlphaFoldDB" id="A0A1G8UWH4"/>
<evidence type="ECO:0000256" key="4">
    <source>
        <dbReference type="ARBA" id="ARBA00022833"/>
    </source>
</evidence>
<accession>A0A1G8UWH4</accession>
<dbReference type="GO" id="GO:0008237">
    <property type="term" value="F:metallopeptidase activity"/>
    <property type="evidence" value="ECO:0007669"/>
    <property type="project" value="UniProtKB-KW"/>
</dbReference>
<evidence type="ECO:0000256" key="3">
    <source>
        <dbReference type="ARBA" id="ARBA00022801"/>
    </source>
</evidence>
<keyword evidence="8" id="KW-1185">Reference proteome</keyword>
<protein>
    <submittedName>
        <fullName evidence="7">Integrative and conjugative element protein, VC0181 family</fullName>
    </submittedName>
</protein>
<gene>
    <name evidence="7" type="ORF">SAMN04487935_1046</name>
</gene>
<keyword evidence="4" id="KW-0862">Zinc</keyword>
<sequence length="161" mass="18373">MIFRYKDFDVRVILEQRHIDSMVSYIRTAGINETGGILLGQYFDTTTATISNIVGPTSDSKSGRYWFVRGVKGLSTLLSKSWKKNEYYLGEWHYHPNGTITPSSQDLSQMKKIAKSNDYKCPEPIMVIIAGNYQSYNVGVFVTDKKFEKTFALGRIEMEDS</sequence>
<dbReference type="GO" id="GO:0006508">
    <property type="term" value="P:proteolysis"/>
    <property type="evidence" value="ECO:0007669"/>
    <property type="project" value="UniProtKB-KW"/>
</dbReference>
<keyword evidence="5" id="KW-0482">Metalloprotease</keyword>
<dbReference type="Gene3D" id="3.40.140.10">
    <property type="entry name" value="Cytidine Deaminase, domain 2"/>
    <property type="match status" value="1"/>
</dbReference>
<dbReference type="GO" id="GO:0046872">
    <property type="term" value="F:metal ion binding"/>
    <property type="evidence" value="ECO:0007669"/>
    <property type="project" value="UniProtKB-KW"/>
</dbReference>
<dbReference type="STRING" id="1128970.SAMN04487935_1046"/>
<evidence type="ECO:0000256" key="1">
    <source>
        <dbReference type="ARBA" id="ARBA00022670"/>
    </source>
</evidence>
<evidence type="ECO:0000313" key="7">
    <source>
        <dbReference type="EMBL" id="SDJ57270.1"/>
    </source>
</evidence>
<dbReference type="OrthoDB" id="517279at2"/>
<dbReference type="Proteomes" id="UP000199580">
    <property type="component" value="Unassembled WGS sequence"/>
</dbReference>
<evidence type="ECO:0000313" key="8">
    <source>
        <dbReference type="Proteomes" id="UP000199580"/>
    </source>
</evidence>
<dbReference type="RefSeq" id="WP_091392556.1">
    <property type="nucleotide sequence ID" value="NZ_BKAI01000021.1"/>
</dbReference>
<proteinExistence type="predicted"/>
<evidence type="ECO:0000256" key="2">
    <source>
        <dbReference type="ARBA" id="ARBA00022723"/>
    </source>
</evidence>
<feature type="domain" description="JAB" evidence="6">
    <location>
        <begin position="16"/>
        <end position="132"/>
    </location>
</feature>
<name>A0A1G8UWH4_9FLAO</name>
<evidence type="ECO:0000259" key="6">
    <source>
        <dbReference type="Pfam" id="PF14464"/>
    </source>
</evidence>
<dbReference type="SUPFAM" id="SSF102712">
    <property type="entry name" value="JAB1/MPN domain"/>
    <property type="match status" value="1"/>
</dbReference>
<keyword evidence="3" id="KW-0378">Hydrolase</keyword>
<dbReference type="EMBL" id="FNEZ01000002">
    <property type="protein sequence ID" value="SDJ57270.1"/>
    <property type="molecule type" value="Genomic_DNA"/>
</dbReference>